<keyword evidence="6" id="KW-0902">Two-component regulatory system</keyword>
<evidence type="ECO:0000256" key="6">
    <source>
        <dbReference type="ARBA" id="ARBA00023012"/>
    </source>
</evidence>
<evidence type="ECO:0000256" key="1">
    <source>
        <dbReference type="ARBA" id="ARBA00000085"/>
    </source>
</evidence>
<gene>
    <name evidence="10" type="ORF">SAMN05444002_0923</name>
</gene>
<dbReference type="EMBL" id="FSRL01000001">
    <property type="protein sequence ID" value="SIN84051.1"/>
    <property type="molecule type" value="Genomic_DNA"/>
</dbReference>
<name>A0A1N6EMA0_9RHOB</name>
<dbReference type="InterPro" id="IPR004358">
    <property type="entry name" value="Sig_transdc_His_kin-like_C"/>
</dbReference>
<keyword evidence="8" id="KW-1133">Transmembrane helix</keyword>
<dbReference type="OrthoDB" id="7179697at2"/>
<feature type="transmembrane region" description="Helical" evidence="8">
    <location>
        <begin position="26"/>
        <end position="45"/>
    </location>
</feature>
<dbReference type="GO" id="GO:0000155">
    <property type="term" value="F:phosphorelay sensor kinase activity"/>
    <property type="evidence" value="ECO:0007669"/>
    <property type="project" value="InterPro"/>
</dbReference>
<dbReference type="EC" id="2.7.13.3" evidence="2"/>
<dbReference type="STRING" id="1217970.SAMN05444002_0923"/>
<feature type="transmembrane region" description="Helical" evidence="8">
    <location>
        <begin position="116"/>
        <end position="133"/>
    </location>
</feature>
<dbReference type="Gene3D" id="1.10.287.130">
    <property type="match status" value="1"/>
</dbReference>
<sequence>MRRFETEDVEFLARQMKDYAEVGKNLVLQRQMIFGAALVLAGYYYSLELAFITGALIAVSEVYDLVIFGKVLAWDGKDRKAARKHLRRICIGTILSAGVIVFYSVAIAVVQGPGTHFMSLFFLFAAALFAAMNNHHILPVLILRLAFYAGAFVFIPVRDIVVTGAGIDSELWAQLFTSVFVLYFVIDCSRIYLSFYRSSVNQMEALKIENHRAQEAYKAKTEFVSTMSHELRTPLTSIKGSIDLAHAGHLGPLSDKAVQVMAIAKRNCTRLIDLIDEILDMQKIEAGRMPFNMTTFDLSSQIEHAVDTNAPYATRLGVRVEFEGPGKPLYVEGDATRIEQVLSNMISNAAKFSPEGSKVRVRVETIADRVRVSVIDQGKGLSDADRERVFDKFSQVDSSDTRKIGGTGLGMNISKQIITAHDGIIDFFGNEERGTTFYFELMLQPDGPAGAAAPEAAAEPEIRRASLAS</sequence>
<dbReference type="RefSeq" id="WP_074255047.1">
    <property type="nucleotide sequence ID" value="NZ_FSRL01000001.1"/>
</dbReference>
<dbReference type="SUPFAM" id="SSF47384">
    <property type="entry name" value="Homodimeric domain of signal transducing histidine kinase"/>
    <property type="match status" value="1"/>
</dbReference>
<dbReference type="InterPro" id="IPR050736">
    <property type="entry name" value="Sensor_HK_Regulatory"/>
</dbReference>
<keyword evidence="4" id="KW-0808">Transferase</keyword>
<evidence type="ECO:0000256" key="3">
    <source>
        <dbReference type="ARBA" id="ARBA00022553"/>
    </source>
</evidence>
<dbReference type="Pfam" id="PF02518">
    <property type="entry name" value="HATPase_c"/>
    <property type="match status" value="1"/>
</dbReference>
<dbReference type="CDD" id="cd00082">
    <property type="entry name" value="HisKA"/>
    <property type="match status" value="1"/>
</dbReference>
<keyword evidence="3" id="KW-0597">Phosphoprotein</keyword>
<feature type="domain" description="Histidine kinase" evidence="9">
    <location>
        <begin position="226"/>
        <end position="445"/>
    </location>
</feature>
<evidence type="ECO:0000259" key="9">
    <source>
        <dbReference type="PROSITE" id="PS50109"/>
    </source>
</evidence>
<keyword evidence="11" id="KW-1185">Reference proteome</keyword>
<keyword evidence="5 10" id="KW-0418">Kinase</keyword>
<feature type="transmembrane region" description="Helical" evidence="8">
    <location>
        <begin position="145"/>
        <end position="165"/>
    </location>
</feature>
<feature type="transmembrane region" description="Helical" evidence="8">
    <location>
        <begin position="171"/>
        <end position="193"/>
    </location>
</feature>
<organism evidence="10 11">
    <name type="scientific">Vannielia litorea</name>
    <dbReference type="NCBI Taxonomy" id="1217970"/>
    <lineage>
        <taxon>Bacteria</taxon>
        <taxon>Pseudomonadati</taxon>
        <taxon>Pseudomonadota</taxon>
        <taxon>Alphaproteobacteria</taxon>
        <taxon>Rhodobacterales</taxon>
        <taxon>Paracoccaceae</taxon>
        <taxon>Vannielia</taxon>
    </lineage>
</organism>
<dbReference type="Proteomes" id="UP000184932">
    <property type="component" value="Unassembled WGS sequence"/>
</dbReference>
<evidence type="ECO:0000256" key="2">
    <source>
        <dbReference type="ARBA" id="ARBA00012438"/>
    </source>
</evidence>
<dbReference type="InterPro" id="IPR036097">
    <property type="entry name" value="HisK_dim/P_sf"/>
</dbReference>
<evidence type="ECO:0000256" key="5">
    <source>
        <dbReference type="ARBA" id="ARBA00022777"/>
    </source>
</evidence>
<accession>A0A1N6EMA0</accession>
<dbReference type="PROSITE" id="PS50109">
    <property type="entry name" value="HIS_KIN"/>
    <property type="match status" value="1"/>
</dbReference>
<feature type="compositionally biased region" description="Basic and acidic residues" evidence="7">
    <location>
        <begin position="460"/>
        <end position="469"/>
    </location>
</feature>
<proteinExistence type="predicted"/>
<dbReference type="InterPro" id="IPR003594">
    <property type="entry name" value="HATPase_dom"/>
</dbReference>
<evidence type="ECO:0000256" key="8">
    <source>
        <dbReference type="SAM" id="Phobius"/>
    </source>
</evidence>
<dbReference type="AlphaFoldDB" id="A0A1N6EMA0"/>
<evidence type="ECO:0000256" key="7">
    <source>
        <dbReference type="SAM" id="MobiDB-lite"/>
    </source>
</evidence>
<dbReference type="PANTHER" id="PTHR43711">
    <property type="entry name" value="TWO-COMPONENT HISTIDINE KINASE"/>
    <property type="match status" value="1"/>
</dbReference>
<evidence type="ECO:0000313" key="11">
    <source>
        <dbReference type="Proteomes" id="UP000184932"/>
    </source>
</evidence>
<dbReference type="InterPro" id="IPR036890">
    <property type="entry name" value="HATPase_C_sf"/>
</dbReference>
<keyword evidence="8" id="KW-0472">Membrane</keyword>
<comment type="catalytic activity">
    <reaction evidence="1">
        <text>ATP + protein L-histidine = ADP + protein N-phospho-L-histidine.</text>
        <dbReference type="EC" id="2.7.13.3"/>
    </reaction>
</comment>
<evidence type="ECO:0000313" key="10">
    <source>
        <dbReference type="EMBL" id="SIN84051.1"/>
    </source>
</evidence>
<dbReference type="Gene3D" id="3.30.565.10">
    <property type="entry name" value="Histidine kinase-like ATPase, C-terminal domain"/>
    <property type="match status" value="1"/>
</dbReference>
<dbReference type="SMART" id="SM00388">
    <property type="entry name" value="HisKA"/>
    <property type="match status" value="1"/>
</dbReference>
<evidence type="ECO:0000256" key="4">
    <source>
        <dbReference type="ARBA" id="ARBA00022679"/>
    </source>
</evidence>
<dbReference type="PANTHER" id="PTHR43711:SF1">
    <property type="entry name" value="HISTIDINE KINASE 1"/>
    <property type="match status" value="1"/>
</dbReference>
<feature type="transmembrane region" description="Helical" evidence="8">
    <location>
        <begin position="51"/>
        <end position="68"/>
    </location>
</feature>
<dbReference type="PRINTS" id="PR00344">
    <property type="entry name" value="BCTRLSENSOR"/>
</dbReference>
<dbReference type="InterPro" id="IPR003661">
    <property type="entry name" value="HisK_dim/P_dom"/>
</dbReference>
<feature type="transmembrane region" description="Helical" evidence="8">
    <location>
        <begin position="89"/>
        <end position="110"/>
    </location>
</feature>
<keyword evidence="8" id="KW-0812">Transmembrane</keyword>
<dbReference type="FunFam" id="3.30.565.10:FF:000006">
    <property type="entry name" value="Sensor histidine kinase WalK"/>
    <property type="match status" value="1"/>
</dbReference>
<dbReference type="InterPro" id="IPR005467">
    <property type="entry name" value="His_kinase_dom"/>
</dbReference>
<dbReference type="SMART" id="SM00387">
    <property type="entry name" value="HATPase_c"/>
    <property type="match status" value="1"/>
</dbReference>
<reference evidence="11" key="1">
    <citation type="submission" date="2016-11" db="EMBL/GenBank/DDBJ databases">
        <authorList>
            <person name="Varghese N."/>
            <person name="Submissions S."/>
        </authorList>
    </citation>
    <scope>NUCLEOTIDE SEQUENCE [LARGE SCALE GENOMIC DNA]</scope>
    <source>
        <strain evidence="11">DSM 29440</strain>
    </source>
</reference>
<protein>
    <recommendedName>
        <fullName evidence="2">histidine kinase</fullName>
        <ecNumber evidence="2">2.7.13.3</ecNumber>
    </recommendedName>
</protein>
<dbReference type="Pfam" id="PF00512">
    <property type="entry name" value="HisKA"/>
    <property type="match status" value="1"/>
</dbReference>
<feature type="region of interest" description="Disordered" evidence="7">
    <location>
        <begin position="448"/>
        <end position="469"/>
    </location>
</feature>
<feature type="compositionally biased region" description="Low complexity" evidence="7">
    <location>
        <begin position="448"/>
        <end position="459"/>
    </location>
</feature>
<dbReference type="SUPFAM" id="SSF55874">
    <property type="entry name" value="ATPase domain of HSP90 chaperone/DNA topoisomerase II/histidine kinase"/>
    <property type="match status" value="1"/>
</dbReference>